<feature type="transmembrane region" description="Helical" evidence="3">
    <location>
        <begin position="28"/>
        <end position="46"/>
    </location>
</feature>
<dbReference type="PANTHER" id="PTHR30469:SF11">
    <property type="entry name" value="BLL4320 PROTEIN"/>
    <property type="match status" value="1"/>
</dbReference>
<keyword evidence="3" id="KW-0472">Membrane</keyword>
<keyword evidence="3" id="KW-1133">Transmembrane helix</keyword>
<evidence type="ECO:0000313" key="4">
    <source>
        <dbReference type="EMBL" id="QDU60788.1"/>
    </source>
</evidence>
<dbReference type="AlphaFoldDB" id="A0A518B1D5"/>
<dbReference type="Proteomes" id="UP000317093">
    <property type="component" value="Chromosome"/>
</dbReference>
<accession>A0A518B1D5</accession>
<proteinExistence type="inferred from homology"/>
<dbReference type="KEGG" id="knv:Pan216_16400"/>
<keyword evidence="2" id="KW-0175">Coiled coil</keyword>
<keyword evidence="5" id="KW-1185">Reference proteome</keyword>
<dbReference type="Gene3D" id="2.40.30.170">
    <property type="match status" value="1"/>
</dbReference>
<dbReference type="InterPro" id="IPR006143">
    <property type="entry name" value="RND_pump_MFP"/>
</dbReference>
<dbReference type="PANTHER" id="PTHR30469">
    <property type="entry name" value="MULTIDRUG RESISTANCE PROTEIN MDTA"/>
    <property type="match status" value="1"/>
</dbReference>
<dbReference type="Gene3D" id="2.40.50.100">
    <property type="match status" value="2"/>
</dbReference>
<dbReference type="Gene3D" id="1.10.287.470">
    <property type="entry name" value="Helix hairpin bin"/>
    <property type="match status" value="2"/>
</dbReference>
<gene>
    <name evidence="4" type="primary">acrE</name>
    <name evidence="4" type="ORF">Pan216_16400</name>
</gene>
<evidence type="ECO:0000256" key="3">
    <source>
        <dbReference type="SAM" id="Phobius"/>
    </source>
</evidence>
<dbReference type="GO" id="GO:0015562">
    <property type="term" value="F:efflux transmembrane transporter activity"/>
    <property type="evidence" value="ECO:0007669"/>
    <property type="project" value="TreeGrafter"/>
</dbReference>
<protein>
    <submittedName>
        <fullName evidence="4">Multidrug export protein AcrE</fullName>
    </submittedName>
</protein>
<dbReference type="NCBIfam" id="TIGR01730">
    <property type="entry name" value="RND_mfp"/>
    <property type="match status" value="1"/>
</dbReference>
<evidence type="ECO:0000256" key="2">
    <source>
        <dbReference type="SAM" id="Coils"/>
    </source>
</evidence>
<keyword evidence="3" id="KW-0812">Transmembrane</keyword>
<name>A0A518B1D5_9BACT</name>
<reference evidence="4 5" key="1">
    <citation type="submission" date="2019-02" db="EMBL/GenBank/DDBJ databases">
        <title>Deep-cultivation of Planctomycetes and their phenomic and genomic characterization uncovers novel biology.</title>
        <authorList>
            <person name="Wiegand S."/>
            <person name="Jogler M."/>
            <person name="Boedeker C."/>
            <person name="Pinto D."/>
            <person name="Vollmers J."/>
            <person name="Rivas-Marin E."/>
            <person name="Kohn T."/>
            <person name="Peeters S.H."/>
            <person name="Heuer A."/>
            <person name="Rast P."/>
            <person name="Oberbeckmann S."/>
            <person name="Bunk B."/>
            <person name="Jeske O."/>
            <person name="Meyerdierks A."/>
            <person name="Storesund J.E."/>
            <person name="Kallscheuer N."/>
            <person name="Luecker S."/>
            <person name="Lage O.M."/>
            <person name="Pohl T."/>
            <person name="Merkel B.J."/>
            <person name="Hornburger P."/>
            <person name="Mueller R.-W."/>
            <person name="Bruemmer F."/>
            <person name="Labrenz M."/>
            <person name="Spormann A.M."/>
            <person name="Op den Camp H."/>
            <person name="Overmann J."/>
            <person name="Amann R."/>
            <person name="Jetten M.S.M."/>
            <person name="Mascher T."/>
            <person name="Medema M.H."/>
            <person name="Devos D.P."/>
            <person name="Kaster A.-K."/>
            <person name="Ovreas L."/>
            <person name="Rohde M."/>
            <person name="Galperin M.Y."/>
            <person name="Jogler C."/>
        </authorList>
    </citation>
    <scope>NUCLEOTIDE SEQUENCE [LARGE SCALE GENOMIC DNA]</scope>
    <source>
        <strain evidence="4 5">Pan216</strain>
    </source>
</reference>
<comment type="similarity">
    <text evidence="1">Belongs to the membrane fusion protein (MFP) (TC 8.A.1) family.</text>
</comment>
<dbReference type="Gene3D" id="2.40.420.20">
    <property type="match status" value="1"/>
</dbReference>
<dbReference type="SUPFAM" id="SSF111369">
    <property type="entry name" value="HlyD-like secretion proteins"/>
    <property type="match status" value="1"/>
</dbReference>
<dbReference type="GO" id="GO:1990281">
    <property type="term" value="C:efflux pump complex"/>
    <property type="evidence" value="ECO:0007669"/>
    <property type="project" value="TreeGrafter"/>
</dbReference>
<evidence type="ECO:0000256" key="1">
    <source>
        <dbReference type="ARBA" id="ARBA00009477"/>
    </source>
</evidence>
<dbReference type="EMBL" id="CP036279">
    <property type="protein sequence ID" value="QDU60788.1"/>
    <property type="molecule type" value="Genomic_DNA"/>
</dbReference>
<organism evidence="4 5">
    <name type="scientific">Kolteria novifilia</name>
    <dbReference type="NCBI Taxonomy" id="2527975"/>
    <lineage>
        <taxon>Bacteria</taxon>
        <taxon>Pseudomonadati</taxon>
        <taxon>Planctomycetota</taxon>
        <taxon>Planctomycetia</taxon>
        <taxon>Kolteriales</taxon>
        <taxon>Kolteriaceae</taxon>
        <taxon>Kolteria</taxon>
    </lineage>
</organism>
<sequence length="442" mass="48887">MSADVPTAAKPRFFAHELTSRHNLTKRSLLAIAVVVAGSCLAWVAIAKEEQPESIKEVARAVPVGVTELEEVEEYTSHRFFTGTFVAQRRAALAFERSAKLIEVFVDQGDSIAKGQPIARLDCRNLEAHLREMLARHKQVRAELEELRHGPRKETIAAAKAEVADLKAQWELQKVNHQRHEALFRRGSESREAFDESTFGLASLRARYEAAHFRLEELEEGTRAEKLAAQEAVVEQLAATIEDIRIDIEDSTLVAPFAGTIATRHVDEGELVSPQTAIVSLVEDADLEFHVGLPAGLASQVVVGQPYDIVAGGETHRSYADALSPELDMTTRTRTCVFVLEPLESRTLVPGQIGRIELEERVEAEGFWLPTDSLARGTRGLWSVFAVVDDAHDVERVESRDVEILHTEGERVLVRGTIEAGDRVVEGGAHRLVPGQQVRSSR</sequence>
<feature type="coiled-coil region" evidence="2">
    <location>
        <begin position="123"/>
        <end position="150"/>
    </location>
</feature>
<evidence type="ECO:0000313" key="5">
    <source>
        <dbReference type="Proteomes" id="UP000317093"/>
    </source>
</evidence>